<dbReference type="Gene3D" id="3.30.70.270">
    <property type="match status" value="1"/>
</dbReference>
<dbReference type="SUPFAM" id="SSF55073">
    <property type="entry name" value="Nucleotide cyclase"/>
    <property type="match status" value="1"/>
</dbReference>
<dbReference type="InterPro" id="IPR000014">
    <property type="entry name" value="PAS"/>
</dbReference>
<organism evidence="6 7">
    <name type="scientific">Piscinibacter sakaiensis</name>
    <name type="common">Ideonella sakaiensis</name>
    <dbReference type="NCBI Taxonomy" id="1547922"/>
    <lineage>
        <taxon>Bacteria</taxon>
        <taxon>Pseudomonadati</taxon>
        <taxon>Pseudomonadota</taxon>
        <taxon>Betaproteobacteria</taxon>
        <taxon>Burkholderiales</taxon>
        <taxon>Sphaerotilaceae</taxon>
        <taxon>Piscinibacter</taxon>
    </lineage>
</organism>
<dbReference type="PROSITE" id="PS50110">
    <property type="entry name" value="RESPONSE_REGULATORY"/>
    <property type="match status" value="1"/>
</dbReference>
<dbReference type="AlphaFoldDB" id="A0A0K8P4I2"/>
<feature type="modified residue" description="4-aspartylphosphate" evidence="1">
    <location>
        <position position="79"/>
    </location>
</feature>
<dbReference type="SMART" id="SM00091">
    <property type="entry name" value="PAS"/>
    <property type="match status" value="1"/>
</dbReference>
<dbReference type="InterPro" id="IPR035919">
    <property type="entry name" value="EAL_sf"/>
</dbReference>
<sequence>MPDPAAPDRRIRLDPVASGAVADGPWPPARLLVVDDEPRLRTSLAELLAARGHAVAVAGDARAAMRQLDEGGFDLVLLDLRLPDLGGHAVMDHINQRGQDVGVIVVSGESDINAPIGALKRGADDYVRKPYAMPELLKSIDHTLQRRRLLAENRRMAARLEHSERLYRHLVDSSPDVIYTLDPQGCFTFVNDRFESLLGVDRHSLIGQHFSALVHEEDRDRAFHVFNERRCGERASRNVELRMRPPAGRRPGAGGAAGVPTLLFNSIGMYAGLGGADGAANDAQAAPVYSGTYGVARDITERKRAEETISYQAYHDVLTDLPNRILFRDRLDVAMLQAMRSGTELAVMFIDLDRFKLVNDTLGHMRGDDLLKQAAGRLKDSLRRGDTLARLGGDEFVIMLPRLGSREDAAVVARKCLECLQLPFTLGDQEVLISASIGIAVFPADGQTIDQLLAHADIAMYRVKGDGKNGHCFFHPDMLDASHEKLSLGKGLRQALDQGELEMYYQPQVDVRTGRIVGAEGLMRWNHPQRGLLTAGEFLPFAEEGGLILPISDWMLQTVCRDLASWSAVGADDVVLALNLSPQYLERGEFVQKLTRAQAHWGFRMSRIEVEITENISIRNPQYVIEQLNGLCRLGVSVAIDDFGTGYSSLAYLHRFPVRTVKIDQSFVREIQHVNGHCPVVLAIIAMASGLGMNLVAEGVETPDQSQYLEQAGCTRMQGFLFHPPMRAADFLQLLHEQSAGRRPAAWLGQRTLTAQGQLSFGG</sequence>
<dbReference type="InterPro" id="IPR001789">
    <property type="entry name" value="Sig_transdc_resp-reg_receiver"/>
</dbReference>
<dbReference type="InterPro" id="IPR052155">
    <property type="entry name" value="Biofilm_reg_signaling"/>
</dbReference>
<dbReference type="SMART" id="SM00448">
    <property type="entry name" value="REC"/>
    <property type="match status" value="1"/>
</dbReference>
<dbReference type="GO" id="GO:0006355">
    <property type="term" value="P:regulation of DNA-templated transcription"/>
    <property type="evidence" value="ECO:0007669"/>
    <property type="project" value="InterPro"/>
</dbReference>
<dbReference type="SUPFAM" id="SSF52172">
    <property type="entry name" value="CheY-like"/>
    <property type="match status" value="1"/>
</dbReference>
<dbReference type="InterPro" id="IPR013767">
    <property type="entry name" value="PAS_fold"/>
</dbReference>
<keyword evidence="1" id="KW-0597">Phosphoprotein</keyword>
<dbReference type="NCBIfam" id="TIGR00229">
    <property type="entry name" value="sensory_box"/>
    <property type="match status" value="1"/>
</dbReference>
<dbReference type="SMART" id="SM00052">
    <property type="entry name" value="EAL"/>
    <property type="match status" value="1"/>
</dbReference>
<comment type="caution">
    <text evidence="6">The sequence shown here is derived from an EMBL/GenBank/DDBJ whole genome shotgun (WGS) entry which is preliminary data.</text>
</comment>
<dbReference type="Proteomes" id="UP000037660">
    <property type="component" value="Unassembled WGS sequence"/>
</dbReference>
<dbReference type="Gene3D" id="3.30.450.20">
    <property type="entry name" value="PAS domain"/>
    <property type="match status" value="1"/>
</dbReference>
<gene>
    <name evidence="6" type="ORF">ISF6_3523</name>
</gene>
<dbReference type="InterPro" id="IPR035965">
    <property type="entry name" value="PAS-like_dom_sf"/>
</dbReference>
<reference evidence="7" key="1">
    <citation type="submission" date="2015-07" db="EMBL/GenBank/DDBJ databases">
        <title>Discovery of a poly(ethylene terephthalate assimilation.</title>
        <authorList>
            <person name="Yoshida S."/>
            <person name="Hiraga K."/>
            <person name="Takehana T."/>
            <person name="Taniguchi I."/>
            <person name="Yamaji H."/>
            <person name="Maeda Y."/>
            <person name="Toyohara K."/>
            <person name="Miyamoto K."/>
            <person name="Kimura Y."/>
            <person name="Oda K."/>
        </authorList>
    </citation>
    <scope>NUCLEOTIDE SEQUENCE [LARGE SCALE GENOMIC DNA]</scope>
    <source>
        <strain evidence="7">NBRC 110686 / TISTR 2288 / 201-F6</strain>
    </source>
</reference>
<evidence type="ECO:0000259" key="2">
    <source>
        <dbReference type="PROSITE" id="PS50110"/>
    </source>
</evidence>
<reference evidence="6 7" key="2">
    <citation type="journal article" date="2016" name="Science">
        <title>A bacterium that degrades and assimilates poly(ethylene terephthalate).</title>
        <authorList>
            <person name="Yoshida S."/>
            <person name="Hiraga K."/>
            <person name="Takehana T."/>
            <person name="Taniguchi I."/>
            <person name="Yamaji H."/>
            <person name="Maeda Y."/>
            <person name="Toyohara K."/>
            <person name="Miyamoto K."/>
            <person name="Kimura Y."/>
            <person name="Oda K."/>
        </authorList>
    </citation>
    <scope>NUCLEOTIDE SEQUENCE [LARGE SCALE GENOMIC DNA]</scope>
    <source>
        <strain evidence="7">NBRC 110686 / TISTR 2288 / 201-F6</strain>
    </source>
</reference>
<dbReference type="Pfam" id="PF00072">
    <property type="entry name" value="Response_reg"/>
    <property type="match status" value="1"/>
</dbReference>
<dbReference type="InterPro" id="IPR029787">
    <property type="entry name" value="Nucleotide_cyclase"/>
</dbReference>
<protein>
    <submittedName>
        <fullName evidence="6">Diguanylate cyclase/phosphodiesterase with PAS/PAC sensor(S)</fullName>
    </submittedName>
</protein>
<feature type="domain" description="EAL" evidence="4">
    <location>
        <begin position="485"/>
        <end position="739"/>
    </location>
</feature>
<dbReference type="PROSITE" id="PS50112">
    <property type="entry name" value="PAS"/>
    <property type="match status" value="1"/>
</dbReference>
<dbReference type="Gene3D" id="3.40.50.2300">
    <property type="match status" value="1"/>
</dbReference>
<dbReference type="PROSITE" id="PS50887">
    <property type="entry name" value="GGDEF"/>
    <property type="match status" value="1"/>
</dbReference>
<evidence type="ECO:0000259" key="5">
    <source>
        <dbReference type="PROSITE" id="PS50887"/>
    </source>
</evidence>
<dbReference type="Pfam" id="PF00563">
    <property type="entry name" value="EAL"/>
    <property type="match status" value="1"/>
</dbReference>
<evidence type="ECO:0000259" key="4">
    <source>
        <dbReference type="PROSITE" id="PS50883"/>
    </source>
</evidence>
<proteinExistence type="predicted"/>
<dbReference type="Pfam" id="PF00989">
    <property type="entry name" value="PAS"/>
    <property type="match status" value="1"/>
</dbReference>
<dbReference type="PROSITE" id="PS50883">
    <property type="entry name" value="EAL"/>
    <property type="match status" value="1"/>
</dbReference>
<feature type="domain" description="Response regulatory" evidence="2">
    <location>
        <begin position="30"/>
        <end position="144"/>
    </location>
</feature>
<dbReference type="InterPro" id="IPR001633">
    <property type="entry name" value="EAL_dom"/>
</dbReference>
<dbReference type="InterPro" id="IPR011006">
    <property type="entry name" value="CheY-like_superfamily"/>
</dbReference>
<dbReference type="SMART" id="SM00267">
    <property type="entry name" value="GGDEF"/>
    <property type="match status" value="1"/>
</dbReference>
<dbReference type="PANTHER" id="PTHR44757:SF2">
    <property type="entry name" value="BIOFILM ARCHITECTURE MAINTENANCE PROTEIN MBAA"/>
    <property type="match status" value="1"/>
</dbReference>
<dbReference type="InterPro" id="IPR043128">
    <property type="entry name" value="Rev_trsase/Diguanyl_cyclase"/>
</dbReference>
<dbReference type="CDD" id="cd00156">
    <property type="entry name" value="REC"/>
    <property type="match status" value="1"/>
</dbReference>
<dbReference type="NCBIfam" id="TIGR00254">
    <property type="entry name" value="GGDEF"/>
    <property type="match status" value="1"/>
</dbReference>
<accession>A0A0K8P4I2</accession>
<name>A0A0K8P4I2_PISS1</name>
<dbReference type="PANTHER" id="PTHR44757">
    <property type="entry name" value="DIGUANYLATE CYCLASE DGCP"/>
    <property type="match status" value="1"/>
</dbReference>
<dbReference type="InterPro" id="IPR000160">
    <property type="entry name" value="GGDEF_dom"/>
</dbReference>
<evidence type="ECO:0000259" key="3">
    <source>
        <dbReference type="PROSITE" id="PS50112"/>
    </source>
</evidence>
<dbReference type="EMBL" id="BBYR01000051">
    <property type="protein sequence ID" value="GAP37578.1"/>
    <property type="molecule type" value="Genomic_DNA"/>
</dbReference>
<dbReference type="Pfam" id="PF00990">
    <property type="entry name" value="GGDEF"/>
    <property type="match status" value="1"/>
</dbReference>
<dbReference type="GO" id="GO:0000160">
    <property type="term" value="P:phosphorelay signal transduction system"/>
    <property type="evidence" value="ECO:0007669"/>
    <property type="project" value="InterPro"/>
</dbReference>
<evidence type="ECO:0000256" key="1">
    <source>
        <dbReference type="PROSITE-ProRule" id="PRU00169"/>
    </source>
</evidence>
<feature type="domain" description="GGDEF" evidence="5">
    <location>
        <begin position="343"/>
        <end position="476"/>
    </location>
</feature>
<evidence type="ECO:0000313" key="7">
    <source>
        <dbReference type="Proteomes" id="UP000037660"/>
    </source>
</evidence>
<evidence type="ECO:0000313" key="6">
    <source>
        <dbReference type="EMBL" id="GAP37578.1"/>
    </source>
</evidence>
<feature type="domain" description="PAS" evidence="3">
    <location>
        <begin position="163"/>
        <end position="220"/>
    </location>
</feature>
<dbReference type="CDD" id="cd01948">
    <property type="entry name" value="EAL"/>
    <property type="match status" value="1"/>
</dbReference>
<dbReference type="Gene3D" id="3.20.20.450">
    <property type="entry name" value="EAL domain"/>
    <property type="match status" value="1"/>
</dbReference>
<dbReference type="STRING" id="1547922.ISF6_3523"/>
<keyword evidence="7" id="KW-1185">Reference proteome</keyword>
<dbReference type="SUPFAM" id="SSF141868">
    <property type="entry name" value="EAL domain-like"/>
    <property type="match status" value="1"/>
</dbReference>
<dbReference type="CDD" id="cd00130">
    <property type="entry name" value="PAS"/>
    <property type="match status" value="1"/>
</dbReference>
<dbReference type="CDD" id="cd01949">
    <property type="entry name" value="GGDEF"/>
    <property type="match status" value="1"/>
</dbReference>
<dbReference type="SUPFAM" id="SSF55785">
    <property type="entry name" value="PYP-like sensor domain (PAS domain)"/>
    <property type="match status" value="1"/>
</dbReference>